<proteinExistence type="predicted"/>
<dbReference type="RefSeq" id="XP_066697185.1">
    <property type="nucleotide sequence ID" value="XM_066847694.1"/>
</dbReference>
<gene>
    <name evidence="2" type="ORF">PG986_011472</name>
</gene>
<feature type="region of interest" description="Disordered" evidence="1">
    <location>
        <begin position="43"/>
        <end position="70"/>
    </location>
</feature>
<reference evidence="2 3" key="1">
    <citation type="submission" date="2023-01" db="EMBL/GenBank/DDBJ databases">
        <title>Analysis of 21 Apiospora genomes using comparative genomics revels a genus with tremendous synthesis potential of carbohydrate active enzymes and secondary metabolites.</title>
        <authorList>
            <person name="Sorensen T."/>
        </authorList>
    </citation>
    <scope>NUCLEOTIDE SEQUENCE [LARGE SCALE GENOMIC DNA]</scope>
    <source>
        <strain evidence="2 3">CBS 24483</strain>
    </source>
</reference>
<comment type="caution">
    <text evidence="2">The sequence shown here is derived from an EMBL/GenBank/DDBJ whole genome shotgun (WGS) entry which is preliminary data.</text>
</comment>
<dbReference type="GeneID" id="92080756"/>
<evidence type="ECO:0000256" key="1">
    <source>
        <dbReference type="SAM" id="MobiDB-lite"/>
    </source>
</evidence>
<evidence type="ECO:0000313" key="3">
    <source>
        <dbReference type="Proteomes" id="UP001391051"/>
    </source>
</evidence>
<keyword evidence="3" id="KW-1185">Reference proteome</keyword>
<organism evidence="2 3">
    <name type="scientific">Apiospora aurea</name>
    <dbReference type="NCBI Taxonomy" id="335848"/>
    <lineage>
        <taxon>Eukaryota</taxon>
        <taxon>Fungi</taxon>
        <taxon>Dikarya</taxon>
        <taxon>Ascomycota</taxon>
        <taxon>Pezizomycotina</taxon>
        <taxon>Sordariomycetes</taxon>
        <taxon>Xylariomycetidae</taxon>
        <taxon>Amphisphaeriales</taxon>
        <taxon>Apiosporaceae</taxon>
        <taxon>Apiospora</taxon>
    </lineage>
</organism>
<dbReference type="Proteomes" id="UP001391051">
    <property type="component" value="Unassembled WGS sequence"/>
</dbReference>
<feature type="compositionally biased region" description="Basic and acidic residues" evidence="1">
    <location>
        <begin position="43"/>
        <end position="54"/>
    </location>
</feature>
<name>A0ABR1Q585_9PEZI</name>
<sequence>MTKSQDTHQGSSPKDEEGYVFSTYSHCALVCWLADGSASPMRRDRLEDWQKDVSPDQPDPPLVSATRRASKGQEKQKFCVVDTADIREAISGVVLSAKAASTRWKLNSKGRMRLEMCGPQ</sequence>
<evidence type="ECO:0000313" key="2">
    <source>
        <dbReference type="EMBL" id="KAK7947151.1"/>
    </source>
</evidence>
<dbReference type="EMBL" id="JAQQWE010000007">
    <property type="protein sequence ID" value="KAK7947151.1"/>
    <property type="molecule type" value="Genomic_DNA"/>
</dbReference>
<accession>A0ABR1Q585</accession>
<protein>
    <submittedName>
        <fullName evidence="2">Uncharacterized protein</fullName>
    </submittedName>
</protein>